<proteinExistence type="predicted"/>
<dbReference type="EMBL" id="CM046389">
    <property type="protein sequence ID" value="KAI8568198.1"/>
    <property type="molecule type" value="Genomic_DNA"/>
</dbReference>
<name>A0ACC0PTT7_RHOML</name>
<dbReference type="Proteomes" id="UP001062846">
    <property type="component" value="Chromosome 2"/>
</dbReference>
<accession>A0ACC0PTT7</accession>
<gene>
    <name evidence="1" type="ORF">RHMOL_Rhmol02G0179000</name>
</gene>
<keyword evidence="2" id="KW-1185">Reference proteome</keyword>
<sequence length="81" mass="8584">MRWGCSRLAGVDGDRIRLWGLALGHGSSSAKGVIDKGAFSAIGVVWTVIGDPALDSYFDLLVRSLPCQRRLAGDVLSIPSV</sequence>
<comment type="caution">
    <text evidence="1">The sequence shown here is derived from an EMBL/GenBank/DDBJ whole genome shotgun (WGS) entry which is preliminary data.</text>
</comment>
<reference evidence="1" key="1">
    <citation type="submission" date="2022-02" db="EMBL/GenBank/DDBJ databases">
        <title>Plant Genome Project.</title>
        <authorList>
            <person name="Zhang R.-G."/>
        </authorList>
    </citation>
    <scope>NUCLEOTIDE SEQUENCE</scope>
    <source>
        <strain evidence="1">AT1</strain>
    </source>
</reference>
<organism evidence="1 2">
    <name type="scientific">Rhododendron molle</name>
    <name type="common">Chinese azalea</name>
    <name type="synonym">Azalea mollis</name>
    <dbReference type="NCBI Taxonomy" id="49168"/>
    <lineage>
        <taxon>Eukaryota</taxon>
        <taxon>Viridiplantae</taxon>
        <taxon>Streptophyta</taxon>
        <taxon>Embryophyta</taxon>
        <taxon>Tracheophyta</taxon>
        <taxon>Spermatophyta</taxon>
        <taxon>Magnoliopsida</taxon>
        <taxon>eudicotyledons</taxon>
        <taxon>Gunneridae</taxon>
        <taxon>Pentapetalae</taxon>
        <taxon>asterids</taxon>
        <taxon>Ericales</taxon>
        <taxon>Ericaceae</taxon>
        <taxon>Ericoideae</taxon>
        <taxon>Rhodoreae</taxon>
        <taxon>Rhododendron</taxon>
    </lineage>
</organism>
<evidence type="ECO:0000313" key="2">
    <source>
        <dbReference type="Proteomes" id="UP001062846"/>
    </source>
</evidence>
<evidence type="ECO:0000313" key="1">
    <source>
        <dbReference type="EMBL" id="KAI8568198.1"/>
    </source>
</evidence>
<protein>
    <submittedName>
        <fullName evidence="1">Uncharacterized protein</fullName>
    </submittedName>
</protein>